<dbReference type="SUPFAM" id="SSF102114">
    <property type="entry name" value="Radical SAM enzymes"/>
    <property type="match status" value="1"/>
</dbReference>
<evidence type="ECO:0000256" key="3">
    <source>
        <dbReference type="ARBA" id="ARBA00022723"/>
    </source>
</evidence>
<dbReference type="PANTHER" id="PTHR43409:SF16">
    <property type="entry name" value="SLR0320 PROTEIN"/>
    <property type="match status" value="1"/>
</dbReference>
<feature type="domain" description="Radical SAM core" evidence="8">
    <location>
        <begin position="214"/>
        <end position="457"/>
    </location>
</feature>
<dbReference type="SMART" id="SM00729">
    <property type="entry name" value="Elp3"/>
    <property type="match status" value="1"/>
</dbReference>
<dbReference type="Gene3D" id="3.40.50.280">
    <property type="entry name" value="Cobalamin-binding domain"/>
    <property type="match status" value="1"/>
</dbReference>
<evidence type="ECO:0000313" key="10">
    <source>
        <dbReference type="Proteomes" id="UP001500037"/>
    </source>
</evidence>
<gene>
    <name evidence="9" type="ORF">GCM10009665_15530</name>
</gene>
<feature type="region of interest" description="Disordered" evidence="6">
    <location>
        <begin position="1"/>
        <end position="26"/>
    </location>
</feature>
<dbReference type="InterPro" id="IPR058240">
    <property type="entry name" value="rSAM_sf"/>
</dbReference>
<comment type="cofactor">
    <cofactor evidence="1">
        <name>[4Fe-4S] cluster</name>
        <dbReference type="ChEBI" id="CHEBI:49883"/>
    </cofactor>
</comment>
<organism evidence="9 10">
    <name type="scientific">Kitasatospora nipponensis</name>
    <dbReference type="NCBI Taxonomy" id="258049"/>
    <lineage>
        <taxon>Bacteria</taxon>
        <taxon>Bacillati</taxon>
        <taxon>Actinomycetota</taxon>
        <taxon>Actinomycetes</taxon>
        <taxon>Kitasatosporales</taxon>
        <taxon>Streptomycetaceae</taxon>
        <taxon>Kitasatospora</taxon>
    </lineage>
</organism>
<dbReference type="InterPro" id="IPR034466">
    <property type="entry name" value="Methyltransferase_Class_B"/>
</dbReference>
<dbReference type="Pfam" id="PF02310">
    <property type="entry name" value="B12-binding"/>
    <property type="match status" value="1"/>
</dbReference>
<evidence type="ECO:0000259" key="7">
    <source>
        <dbReference type="PROSITE" id="PS51332"/>
    </source>
</evidence>
<feature type="region of interest" description="Disordered" evidence="6">
    <location>
        <begin position="643"/>
        <end position="676"/>
    </location>
</feature>
<protein>
    <recommendedName>
        <fullName evidence="11">Radical SAM superfamily enzyme YgiQ (UPF0313 family)</fullName>
    </recommendedName>
</protein>
<feature type="compositionally biased region" description="Low complexity" evidence="6">
    <location>
        <begin position="643"/>
        <end position="664"/>
    </location>
</feature>
<dbReference type="PANTHER" id="PTHR43409">
    <property type="entry name" value="ANAEROBIC MAGNESIUM-PROTOPORPHYRIN IX MONOMETHYL ESTER CYCLASE-RELATED"/>
    <property type="match status" value="1"/>
</dbReference>
<dbReference type="RefSeq" id="WP_344440490.1">
    <property type="nucleotide sequence ID" value="NZ_BAAALF010000017.1"/>
</dbReference>
<dbReference type="InterPro" id="IPR051198">
    <property type="entry name" value="BchE-like"/>
</dbReference>
<dbReference type="InterPro" id="IPR007197">
    <property type="entry name" value="rSAM"/>
</dbReference>
<dbReference type="CDD" id="cd01335">
    <property type="entry name" value="Radical_SAM"/>
    <property type="match status" value="1"/>
</dbReference>
<keyword evidence="2" id="KW-0949">S-adenosyl-L-methionine</keyword>
<reference evidence="10" key="1">
    <citation type="journal article" date="2019" name="Int. J. Syst. Evol. Microbiol.">
        <title>The Global Catalogue of Microorganisms (GCM) 10K type strain sequencing project: providing services to taxonomists for standard genome sequencing and annotation.</title>
        <authorList>
            <consortium name="The Broad Institute Genomics Platform"/>
            <consortium name="The Broad Institute Genome Sequencing Center for Infectious Disease"/>
            <person name="Wu L."/>
            <person name="Ma J."/>
        </authorList>
    </citation>
    <scope>NUCLEOTIDE SEQUENCE [LARGE SCALE GENOMIC DNA]</scope>
    <source>
        <strain evidence="10">JCM 13004</strain>
    </source>
</reference>
<keyword evidence="3" id="KW-0479">Metal-binding</keyword>
<dbReference type="PROSITE" id="PS51332">
    <property type="entry name" value="B12_BINDING"/>
    <property type="match status" value="1"/>
</dbReference>
<proteinExistence type="predicted"/>
<evidence type="ECO:0000256" key="2">
    <source>
        <dbReference type="ARBA" id="ARBA00022691"/>
    </source>
</evidence>
<evidence type="ECO:0000256" key="6">
    <source>
        <dbReference type="SAM" id="MobiDB-lite"/>
    </source>
</evidence>
<dbReference type="SFLD" id="SFLDS00029">
    <property type="entry name" value="Radical_SAM"/>
    <property type="match status" value="1"/>
</dbReference>
<evidence type="ECO:0000256" key="1">
    <source>
        <dbReference type="ARBA" id="ARBA00001966"/>
    </source>
</evidence>
<keyword evidence="10" id="KW-1185">Reference proteome</keyword>
<feature type="domain" description="B12-binding" evidence="7">
    <location>
        <begin position="31"/>
        <end position="171"/>
    </location>
</feature>
<name>A0ABP4GI41_9ACTN</name>
<dbReference type="InterPro" id="IPR006638">
    <property type="entry name" value="Elp3/MiaA/NifB-like_rSAM"/>
</dbReference>
<feature type="compositionally biased region" description="Basic and acidic residues" evidence="6">
    <location>
        <begin position="16"/>
        <end position="26"/>
    </location>
</feature>
<dbReference type="InterPro" id="IPR023404">
    <property type="entry name" value="rSAM_horseshoe"/>
</dbReference>
<evidence type="ECO:0000256" key="4">
    <source>
        <dbReference type="ARBA" id="ARBA00023004"/>
    </source>
</evidence>
<sequence length="719" mass="79556">MTTTAHLPAQPLARPTVERPEGAERSGRRPVHLIELTALPGVRYSITLGYLQAAAEQDPTVRDAYRFERHIHLQSAATQEQVYAEVLARLDAPYLVALTVYFWNRTQSLELATRIKQRWPDCLVMVGGNDVTHQARELFAEAPAVDILVHGEGELRFAELLSELTEPAPELARINGISYRRADGTVASTPPAQRITDLALVPSPLLSPVYSDADLAASWLIVYETNRGCPYSCAFCYWGGATNAKVRQFPLERITAELERIVRHAPNGASLFIADANFGLLPRDREIAQTLVDLCRRHDKQILVMTNWAKNTTGRVVEIARILHEAGLTGAITLSTQSFDPEVLQIANRSNIRASHYHRMQQAFRELGIPTYTDLIWGLPGESAASFRDGIEEVLQAGGSPVVYPLLLLNNTDFSHARFRTEQGLVTRRMPADVSNPELVADVVVGHAKMTERDWLDGLELRLSLCLFQKVLLRCTLRYLHRTSGVRMVDLLEGLRTLLFAEPADEPAAGVGGGAGAGAGARVRRLARNYADAWREPETIDWELLRTANREQGVPEELHYQAILRHLVASPQALRRYLTQTVRELRAHLALPDCPEATLDQLIGADVAGTALLRTTLSGAPQLVDFELPADVHRLLVDNGDLPALPADPDAPEPDVAALETPDPTADPDTHTDADAEPVRLRLRVPERWAHHPFSAYVLSVWHGSGNAFRDAELTRVPS</sequence>
<dbReference type="SFLD" id="SFLDG01123">
    <property type="entry name" value="methyltransferase_(Class_B)"/>
    <property type="match status" value="1"/>
</dbReference>
<evidence type="ECO:0000259" key="8">
    <source>
        <dbReference type="PROSITE" id="PS51918"/>
    </source>
</evidence>
<dbReference type="SFLD" id="SFLDG01082">
    <property type="entry name" value="B12-binding_domain_containing"/>
    <property type="match status" value="1"/>
</dbReference>
<keyword evidence="4" id="KW-0408">Iron</keyword>
<evidence type="ECO:0000256" key="5">
    <source>
        <dbReference type="ARBA" id="ARBA00023014"/>
    </source>
</evidence>
<comment type="caution">
    <text evidence="9">The sequence shown here is derived from an EMBL/GenBank/DDBJ whole genome shotgun (WGS) entry which is preliminary data.</text>
</comment>
<dbReference type="PROSITE" id="PS51918">
    <property type="entry name" value="RADICAL_SAM"/>
    <property type="match status" value="1"/>
</dbReference>
<evidence type="ECO:0000313" key="9">
    <source>
        <dbReference type="EMBL" id="GAA1225943.1"/>
    </source>
</evidence>
<keyword evidence="5" id="KW-0411">Iron-sulfur</keyword>
<dbReference type="EMBL" id="BAAALF010000017">
    <property type="protein sequence ID" value="GAA1225943.1"/>
    <property type="molecule type" value="Genomic_DNA"/>
</dbReference>
<accession>A0ABP4GI41</accession>
<dbReference type="Gene3D" id="3.80.30.20">
    <property type="entry name" value="tm_1862 like domain"/>
    <property type="match status" value="1"/>
</dbReference>
<evidence type="ECO:0008006" key="11">
    <source>
        <dbReference type="Google" id="ProtNLM"/>
    </source>
</evidence>
<dbReference type="InterPro" id="IPR006158">
    <property type="entry name" value="Cobalamin-bd"/>
</dbReference>
<dbReference type="Proteomes" id="UP001500037">
    <property type="component" value="Unassembled WGS sequence"/>
</dbReference>
<dbReference type="Pfam" id="PF04055">
    <property type="entry name" value="Radical_SAM"/>
    <property type="match status" value="1"/>
</dbReference>